<name>C6TLM3_SOYBN</name>
<dbReference type="AlphaFoldDB" id="C6TLM3"/>
<organism evidence="1">
    <name type="scientific">Glycine max</name>
    <name type="common">Soybean</name>
    <name type="synonym">Glycine hispida</name>
    <dbReference type="NCBI Taxonomy" id="3847"/>
    <lineage>
        <taxon>Eukaryota</taxon>
        <taxon>Viridiplantae</taxon>
        <taxon>Streptophyta</taxon>
        <taxon>Embryophyta</taxon>
        <taxon>Tracheophyta</taxon>
        <taxon>Spermatophyta</taxon>
        <taxon>Magnoliopsida</taxon>
        <taxon>eudicotyledons</taxon>
        <taxon>Gunneridae</taxon>
        <taxon>Pentapetalae</taxon>
        <taxon>rosids</taxon>
        <taxon>fabids</taxon>
        <taxon>Fabales</taxon>
        <taxon>Fabaceae</taxon>
        <taxon>Papilionoideae</taxon>
        <taxon>50 kb inversion clade</taxon>
        <taxon>NPAAA clade</taxon>
        <taxon>indigoferoid/millettioid clade</taxon>
        <taxon>Phaseoleae</taxon>
        <taxon>Glycine</taxon>
        <taxon>Glycine subgen. Soja</taxon>
    </lineage>
</organism>
<dbReference type="EMBL" id="BT098612">
    <property type="protein sequence ID" value="ACU23815.1"/>
    <property type="molecule type" value="mRNA"/>
</dbReference>
<evidence type="ECO:0000313" key="1">
    <source>
        <dbReference type="EMBL" id="ACU23815.1"/>
    </source>
</evidence>
<sequence>MERNQFYIFILHQKRKGKHNANVKRKFQFYCKEKISILLKLKVSPILSLKTVLPSSNNTYKNIIFQTP</sequence>
<accession>C6TLM3</accession>
<proteinExistence type="evidence at transcript level"/>
<protein>
    <submittedName>
        <fullName evidence="1">Uncharacterized protein</fullName>
    </submittedName>
</protein>
<reference evidence="1" key="1">
    <citation type="submission" date="2009-08" db="EMBL/GenBank/DDBJ databases">
        <authorList>
            <person name="Cheung F."/>
            <person name="Xiao Y."/>
            <person name="Chan A."/>
            <person name="Moskal W."/>
            <person name="Town C.D."/>
        </authorList>
    </citation>
    <scope>NUCLEOTIDE SEQUENCE</scope>
</reference>